<dbReference type="GO" id="GO:0003677">
    <property type="term" value="F:DNA binding"/>
    <property type="evidence" value="ECO:0007669"/>
    <property type="project" value="UniProtKB-KW"/>
</dbReference>
<dbReference type="PROSITE" id="PS51063">
    <property type="entry name" value="HTH_CRP_2"/>
    <property type="match status" value="1"/>
</dbReference>
<dbReference type="InterPro" id="IPR012318">
    <property type="entry name" value="HTH_CRP"/>
</dbReference>
<feature type="domain" description="HTH crp-type" evidence="5">
    <location>
        <begin position="153"/>
        <end position="221"/>
    </location>
</feature>
<evidence type="ECO:0000256" key="1">
    <source>
        <dbReference type="ARBA" id="ARBA00023015"/>
    </source>
</evidence>
<dbReference type="InterPro" id="IPR050397">
    <property type="entry name" value="Env_Response_Regulators"/>
</dbReference>
<dbReference type="PANTHER" id="PTHR24567">
    <property type="entry name" value="CRP FAMILY TRANSCRIPTIONAL REGULATORY PROTEIN"/>
    <property type="match status" value="1"/>
</dbReference>
<evidence type="ECO:0000256" key="3">
    <source>
        <dbReference type="ARBA" id="ARBA00023163"/>
    </source>
</evidence>
<keyword evidence="1" id="KW-0805">Transcription regulation</keyword>
<dbReference type="SMART" id="SM00419">
    <property type="entry name" value="HTH_CRP"/>
    <property type="match status" value="1"/>
</dbReference>
<evidence type="ECO:0000256" key="2">
    <source>
        <dbReference type="ARBA" id="ARBA00023125"/>
    </source>
</evidence>
<dbReference type="InterPro" id="IPR000595">
    <property type="entry name" value="cNMP-bd_dom"/>
</dbReference>
<protein>
    <submittedName>
        <fullName evidence="6">Transcriptional activator protein Anr</fullName>
    </submittedName>
</protein>
<dbReference type="Pfam" id="PF00027">
    <property type="entry name" value="cNMP_binding"/>
    <property type="match status" value="1"/>
</dbReference>
<dbReference type="Gene3D" id="1.10.10.10">
    <property type="entry name" value="Winged helix-like DNA-binding domain superfamily/Winged helix DNA-binding domain"/>
    <property type="match status" value="1"/>
</dbReference>
<evidence type="ECO:0000259" key="5">
    <source>
        <dbReference type="PROSITE" id="PS51063"/>
    </source>
</evidence>
<comment type="caution">
    <text evidence="6">The sequence shown here is derived from an EMBL/GenBank/DDBJ whole genome shotgun (WGS) entry which is preliminary data.</text>
</comment>
<dbReference type="PRINTS" id="PR00034">
    <property type="entry name" value="HTHCRP"/>
</dbReference>
<dbReference type="InterPro" id="IPR036390">
    <property type="entry name" value="WH_DNA-bd_sf"/>
</dbReference>
<dbReference type="GO" id="GO:0003700">
    <property type="term" value="F:DNA-binding transcription factor activity"/>
    <property type="evidence" value="ECO:0007669"/>
    <property type="project" value="TreeGrafter"/>
</dbReference>
<dbReference type="PROSITE" id="PS50042">
    <property type="entry name" value="CNMP_BINDING_3"/>
    <property type="match status" value="1"/>
</dbReference>
<dbReference type="InterPro" id="IPR014710">
    <property type="entry name" value="RmlC-like_jellyroll"/>
</dbReference>
<keyword evidence="3" id="KW-0804">Transcription</keyword>
<dbReference type="Gene3D" id="2.60.120.10">
    <property type="entry name" value="Jelly Rolls"/>
    <property type="match status" value="1"/>
</dbReference>
<keyword evidence="7" id="KW-1185">Reference proteome</keyword>
<dbReference type="SMART" id="SM00100">
    <property type="entry name" value="cNMP"/>
    <property type="match status" value="1"/>
</dbReference>
<dbReference type="CDD" id="cd00092">
    <property type="entry name" value="HTH_CRP"/>
    <property type="match status" value="1"/>
</dbReference>
<proteinExistence type="predicted"/>
<dbReference type="SUPFAM" id="SSF46785">
    <property type="entry name" value="Winged helix' DNA-binding domain"/>
    <property type="match status" value="1"/>
</dbReference>
<dbReference type="InterPro" id="IPR018490">
    <property type="entry name" value="cNMP-bd_dom_sf"/>
</dbReference>
<dbReference type="Pfam" id="PF13545">
    <property type="entry name" value="HTH_Crp_2"/>
    <property type="match status" value="1"/>
</dbReference>
<dbReference type="PANTHER" id="PTHR24567:SF74">
    <property type="entry name" value="HTH-TYPE TRANSCRIPTIONAL REGULATOR ARCR"/>
    <property type="match status" value="1"/>
</dbReference>
<dbReference type="AlphaFoldDB" id="A0A5C5Y4P9"/>
<feature type="domain" description="Cyclic nucleotide-binding" evidence="4">
    <location>
        <begin position="19"/>
        <end position="122"/>
    </location>
</feature>
<dbReference type="RefSeq" id="WP_197203662.1">
    <property type="nucleotide sequence ID" value="NZ_SJPL01000001.1"/>
</dbReference>
<name>A0A5C5Y4P9_9PLAN</name>
<dbReference type="Proteomes" id="UP000317238">
    <property type="component" value="Unassembled WGS sequence"/>
</dbReference>
<evidence type="ECO:0000259" key="4">
    <source>
        <dbReference type="PROSITE" id="PS50042"/>
    </source>
</evidence>
<organism evidence="6 7">
    <name type="scientific">Crateriforma conspicua</name>
    <dbReference type="NCBI Taxonomy" id="2527996"/>
    <lineage>
        <taxon>Bacteria</taxon>
        <taxon>Pseudomonadati</taxon>
        <taxon>Planctomycetota</taxon>
        <taxon>Planctomycetia</taxon>
        <taxon>Planctomycetales</taxon>
        <taxon>Planctomycetaceae</taxon>
        <taxon>Crateriforma</taxon>
    </lineage>
</organism>
<reference evidence="6 7" key="1">
    <citation type="submission" date="2019-02" db="EMBL/GenBank/DDBJ databases">
        <title>Deep-cultivation of Planctomycetes and their phenomic and genomic characterization uncovers novel biology.</title>
        <authorList>
            <person name="Wiegand S."/>
            <person name="Jogler M."/>
            <person name="Boedeker C."/>
            <person name="Pinto D."/>
            <person name="Vollmers J."/>
            <person name="Rivas-Marin E."/>
            <person name="Kohn T."/>
            <person name="Peeters S.H."/>
            <person name="Heuer A."/>
            <person name="Rast P."/>
            <person name="Oberbeckmann S."/>
            <person name="Bunk B."/>
            <person name="Jeske O."/>
            <person name="Meyerdierks A."/>
            <person name="Storesund J.E."/>
            <person name="Kallscheuer N."/>
            <person name="Luecker S."/>
            <person name="Lage O.M."/>
            <person name="Pohl T."/>
            <person name="Merkel B.J."/>
            <person name="Hornburger P."/>
            <person name="Mueller R.-W."/>
            <person name="Bruemmer F."/>
            <person name="Labrenz M."/>
            <person name="Spormann A.M."/>
            <person name="Op Den Camp H."/>
            <person name="Overmann J."/>
            <person name="Amann R."/>
            <person name="Jetten M.S.M."/>
            <person name="Mascher T."/>
            <person name="Medema M.H."/>
            <person name="Devos D.P."/>
            <person name="Kaster A.-K."/>
            <person name="Ovreas L."/>
            <person name="Rohde M."/>
            <person name="Galperin M.Y."/>
            <person name="Jogler C."/>
        </authorList>
    </citation>
    <scope>NUCLEOTIDE SEQUENCE [LARGE SCALE GENOMIC DNA]</scope>
    <source>
        <strain evidence="6 7">Pan14r</strain>
    </source>
</reference>
<dbReference type="SUPFAM" id="SSF51206">
    <property type="entry name" value="cAMP-binding domain-like"/>
    <property type="match status" value="1"/>
</dbReference>
<evidence type="ECO:0000313" key="7">
    <source>
        <dbReference type="Proteomes" id="UP000317238"/>
    </source>
</evidence>
<dbReference type="InterPro" id="IPR036388">
    <property type="entry name" value="WH-like_DNA-bd_sf"/>
</dbReference>
<dbReference type="CDD" id="cd00038">
    <property type="entry name" value="CAP_ED"/>
    <property type="match status" value="1"/>
</dbReference>
<dbReference type="EMBL" id="SJPL01000001">
    <property type="protein sequence ID" value="TWT70597.1"/>
    <property type="molecule type" value="Genomic_DNA"/>
</dbReference>
<keyword evidence="2" id="KW-0238">DNA-binding</keyword>
<evidence type="ECO:0000313" key="6">
    <source>
        <dbReference type="EMBL" id="TWT70597.1"/>
    </source>
</evidence>
<sequence>MKEVSDPRPVRDVLAACGLFQGLDDQQMTLLCDMGRRCRYRAGETVFQQQMPCPGIFVVDRGLVRVFRSGPNGQQHVLHLCGPNQTFAEVAAIGGFPLPASASAAEPTECVLIPTDRLQTELLSNHALCHQLLTGMAFWVRHFVQLVEDIALRDAMSRVTRLLCDLPCDANGRIALPGSKKDIANHLNLTSETFSRVLRRLMEKQVIESEGSRTIRVLDADALGDISDHRE</sequence>
<gene>
    <name evidence="6" type="primary">anr</name>
    <name evidence="6" type="ORF">Pan14r_29040</name>
</gene>
<dbReference type="GO" id="GO:0005829">
    <property type="term" value="C:cytosol"/>
    <property type="evidence" value="ECO:0007669"/>
    <property type="project" value="TreeGrafter"/>
</dbReference>
<accession>A0A5C5Y4P9</accession>